<accession>A0A2S2CLT2</accession>
<evidence type="ECO:0000313" key="1">
    <source>
        <dbReference type="EMBL" id="AWK85330.1"/>
    </source>
</evidence>
<organism evidence="1 2">
    <name type="scientific">Azospirillum thermophilum</name>
    <dbReference type="NCBI Taxonomy" id="2202148"/>
    <lineage>
        <taxon>Bacteria</taxon>
        <taxon>Pseudomonadati</taxon>
        <taxon>Pseudomonadota</taxon>
        <taxon>Alphaproteobacteria</taxon>
        <taxon>Rhodospirillales</taxon>
        <taxon>Azospirillaceae</taxon>
        <taxon>Azospirillum</taxon>
    </lineage>
</organism>
<dbReference type="Proteomes" id="UP000245629">
    <property type="component" value="Chromosome 1"/>
</dbReference>
<proteinExistence type="predicted"/>
<protein>
    <submittedName>
        <fullName evidence="1">Uncharacterized protein</fullName>
    </submittedName>
</protein>
<dbReference type="EMBL" id="CP029352">
    <property type="protein sequence ID" value="AWK85330.1"/>
    <property type="molecule type" value="Genomic_DNA"/>
</dbReference>
<gene>
    <name evidence="1" type="ORF">DEW08_03295</name>
</gene>
<sequence length="67" mass="7508">MSPDHIDLITDAMTTVRLADVIDDASKKRLLDSIDRYRNVRCDGSVDCRRCDSHNRCADAINDLLGS</sequence>
<dbReference type="AlphaFoldDB" id="A0A2S2CLT2"/>
<keyword evidence="2" id="KW-1185">Reference proteome</keyword>
<name>A0A2S2CLT2_9PROT</name>
<dbReference type="KEGG" id="azz:DEW08_03295"/>
<reference evidence="2" key="1">
    <citation type="submission" date="2018-05" db="EMBL/GenBank/DDBJ databases">
        <title>Azospirillum thermophila sp. nov., a novel isolated from hot spring.</title>
        <authorList>
            <person name="Zhao Z."/>
        </authorList>
    </citation>
    <scope>NUCLEOTIDE SEQUENCE [LARGE SCALE GENOMIC DNA]</scope>
    <source>
        <strain evidence="2">CFH 70021</strain>
    </source>
</reference>
<evidence type="ECO:0000313" key="2">
    <source>
        <dbReference type="Proteomes" id="UP000245629"/>
    </source>
</evidence>
<dbReference type="OrthoDB" id="7307474at2"/>
<dbReference type="RefSeq" id="WP_109324454.1">
    <property type="nucleotide sequence ID" value="NZ_CP029352.1"/>
</dbReference>